<keyword evidence="6" id="KW-0408">Iron</keyword>
<reference evidence="17" key="1">
    <citation type="journal article" date="2019" name="Int. J. Syst. Evol. Microbiol.">
        <title>The Global Catalogue of Microorganisms (GCM) 10K type strain sequencing project: providing services to taxonomists for standard genome sequencing and annotation.</title>
        <authorList>
            <consortium name="The Broad Institute Genomics Platform"/>
            <consortium name="The Broad Institute Genome Sequencing Center for Infectious Disease"/>
            <person name="Wu L."/>
            <person name="Ma J."/>
        </authorList>
    </citation>
    <scope>NUCLEOTIDE SEQUENCE [LARGE SCALE GENOMIC DNA]</scope>
    <source>
        <strain evidence="17">KCTC 62164</strain>
    </source>
</reference>
<accession>A0ABV7D0X9</accession>
<evidence type="ECO:0000256" key="6">
    <source>
        <dbReference type="ARBA" id="ARBA00023004"/>
    </source>
</evidence>
<evidence type="ECO:0000256" key="1">
    <source>
        <dbReference type="ARBA" id="ARBA00004571"/>
    </source>
</evidence>
<protein>
    <submittedName>
        <fullName evidence="16">TonB-dependent receptor</fullName>
    </submittedName>
</protein>
<dbReference type="Pfam" id="PF00593">
    <property type="entry name" value="TonB_dep_Rec_b-barrel"/>
    <property type="match status" value="1"/>
</dbReference>
<evidence type="ECO:0000256" key="13">
    <source>
        <dbReference type="SAM" id="SignalP"/>
    </source>
</evidence>
<keyword evidence="2 11" id="KW-0813">Transport</keyword>
<feature type="domain" description="TonB-dependent receptor plug" evidence="15">
    <location>
        <begin position="55"/>
        <end position="164"/>
    </location>
</feature>
<dbReference type="Proteomes" id="UP001595444">
    <property type="component" value="Unassembled WGS sequence"/>
</dbReference>
<gene>
    <name evidence="16" type="ORF">ACFOKA_02035</name>
</gene>
<comment type="subcellular location">
    <subcellularLocation>
        <location evidence="1 11">Cell outer membrane</location>
        <topology evidence="1 11">Multi-pass membrane protein</topology>
    </subcellularLocation>
</comment>
<evidence type="ECO:0000256" key="8">
    <source>
        <dbReference type="ARBA" id="ARBA00023077"/>
    </source>
</evidence>
<dbReference type="RefSeq" id="WP_194212809.1">
    <property type="nucleotide sequence ID" value="NZ_CP061205.1"/>
</dbReference>
<feature type="signal peptide" evidence="13">
    <location>
        <begin position="1"/>
        <end position="30"/>
    </location>
</feature>
<keyword evidence="4" id="KW-0410">Iron transport</keyword>
<feature type="chain" id="PRO_5046909527" evidence="13">
    <location>
        <begin position="31"/>
        <end position="766"/>
    </location>
</feature>
<keyword evidence="5 11" id="KW-0812">Transmembrane</keyword>
<dbReference type="InterPro" id="IPR012910">
    <property type="entry name" value="Plug_dom"/>
</dbReference>
<keyword evidence="3 11" id="KW-1134">Transmembrane beta strand</keyword>
<dbReference type="EMBL" id="JBHRSL010000002">
    <property type="protein sequence ID" value="MFC3050676.1"/>
    <property type="molecule type" value="Genomic_DNA"/>
</dbReference>
<evidence type="ECO:0000256" key="9">
    <source>
        <dbReference type="ARBA" id="ARBA00023136"/>
    </source>
</evidence>
<evidence type="ECO:0000256" key="3">
    <source>
        <dbReference type="ARBA" id="ARBA00022452"/>
    </source>
</evidence>
<dbReference type="Gene3D" id="2.40.170.20">
    <property type="entry name" value="TonB-dependent receptor, beta-barrel domain"/>
    <property type="match status" value="1"/>
</dbReference>
<evidence type="ECO:0000256" key="7">
    <source>
        <dbReference type="ARBA" id="ARBA00023065"/>
    </source>
</evidence>
<keyword evidence="10 11" id="KW-0998">Cell outer membrane</keyword>
<evidence type="ECO:0000313" key="17">
    <source>
        <dbReference type="Proteomes" id="UP001595444"/>
    </source>
</evidence>
<keyword evidence="7" id="KW-0406">Ion transport</keyword>
<proteinExistence type="inferred from homology"/>
<evidence type="ECO:0000313" key="16">
    <source>
        <dbReference type="EMBL" id="MFC3050676.1"/>
    </source>
</evidence>
<evidence type="ECO:0000256" key="10">
    <source>
        <dbReference type="ARBA" id="ARBA00023237"/>
    </source>
</evidence>
<evidence type="ECO:0000256" key="11">
    <source>
        <dbReference type="PROSITE-ProRule" id="PRU01360"/>
    </source>
</evidence>
<comment type="similarity">
    <text evidence="11 12">Belongs to the TonB-dependent receptor family.</text>
</comment>
<dbReference type="SUPFAM" id="SSF56935">
    <property type="entry name" value="Porins"/>
    <property type="match status" value="1"/>
</dbReference>
<evidence type="ECO:0000256" key="5">
    <source>
        <dbReference type="ARBA" id="ARBA00022692"/>
    </source>
</evidence>
<dbReference type="InterPro" id="IPR039426">
    <property type="entry name" value="TonB-dep_rcpt-like"/>
</dbReference>
<keyword evidence="16" id="KW-0675">Receptor</keyword>
<keyword evidence="13" id="KW-0732">Signal</keyword>
<evidence type="ECO:0000256" key="2">
    <source>
        <dbReference type="ARBA" id="ARBA00022448"/>
    </source>
</evidence>
<name>A0ABV7D0X9_9PROT</name>
<dbReference type="InterPro" id="IPR036942">
    <property type="entry name" value="Beta-barrel_TonB_sf"/>
</dbReference>
<dbReference type="PANTHER" id="PTHR32552">
    <property type="entry name" value="FERRICHROME IRON RECEPTOR-RELATED"/>
    <property type="match status" value="1"/>
</dbReference>
<dbReference type="InterPro" id="IPR000531">
    <property type="entry name" value="Beta-barrel_TonB"/>
</dbReference>
<comment type="caution">
    <text evidence="16">The sequence shown here is derived from an EMBL/GenBank/DDBJ whole genome shotgun (WGS) entry which is preliminary data.</text>
</comment>
<evidence type="ECO:0000256" key="12">
    <source>
        <dbReference type="RuleBase" id="RU003357"/>
    </source>
</evidence>
<evidence type="ECO:0000259" key="14">
    <source>
        <dbReference type="Pfam" id="PF00593"/>
    </source>
</evidence>
<dbReference type="PROSITE" id="PS52016">
    <property type="entry name" value="TONB_DEPENDENT_REC_3"/>
    <property type="match status" value="1"/>
</dbReference>
<keyword evidence="8 12" id="KW-0798">TonB box</keyword>
<dbReference type="Pfam" id="PF07715">
    <property type="entry name" value="Plug"/>
    <property type="match status" value="1"/>
</dbReference>
<feature type="domain" description="TonB-dependent receptor-like beta-barrel" evidence="14">
    <location>
        <begin position="292"/>
        <end position="727"/>
    </location>
</feature>
<keyword evidence="9 11" id="KW-0472">Membrane</keyword>
<sequence>MKSSYKLCSFKRGLLASSMLAAGLTVPAGAAEAEKDTSFTLEEILVTAQKRTESLQDVPISISALGAEELEAMRVMGVDDYITSIPNATYITAGAYWGQNVTLRGISDFSGGRYEVISVMVDDMGFGAINSNSILSAQFWDIDRIEVLRGPQGTLSGRNSMGGAINIITAKPSTENYEMKATLDYGRFDTFLGKLTVNVPVSDTVAVRATAYTEQADGAIKNIGPAGGSSSKDNYGGRAAVRWTPNDRLTLDASIAYEQQDRGSEPFILRSFFDEDFQEAQVTALESWGGVYLDDVDFYADVGNNGGKVKRDVYEYTKITDWIASFEAAYEFDNHTIQLLYGHFSYEIDYQEDYDQTEYSWWKTTRNREVKTDTAEFRISSDYEGAFNWVAGASYLKETQDNDQIDWIGIWATQGGTPRYAGEGGYTPAYRGLSNDNMKSIGFFANAFWDISSSLHLSAGARYSIETTQFGSKFNFDTANLNPDFVSPITDADLRPEAKIKKFSPRIALNYDLTENATVYAQFSTGYRAGYGNDAQSVSVGAPEKVLPEKLINYELGYKAQLLDNRVNVAAAVFLMDYTSLQVEELLDPALNPFPFNIYYDINAGKAQSKGFELEAEALVTRELVLDASIGYTKATIKEVTLDSVDYTDVGMPNVRPWTVSLSATYTKPIKDDIEGIIKLDYQYQDSLQWRGVLPDPRFYVDAYNTVDLSIGLQTDSWTVTAYFENVLNEKYHSAVGWETVGFRGPLLYTEPRMFGIRLTYKMGGQ</sequence>
<dbReference type="PANTHER" id="PTHR32552:SF81">
    <property type="entry name" value="TONB-DEPENDENT OUTER MEMBRANE RECEPTOR"/>
    <property type="match status" value="1"/>
</dbReference>
<evidence type="ECO:0000259" key="15">
    <source>
        <dbReference type="Pfam" id="PF07715"/>
    </source>
</evidence>
<keyword evidence="17" id="KW-1185">Reference proteome</keyword>
<dbReference type="CDD" id="cd01347">
    <property type="entry name" value="ligand_gated_channel"/>
    <property type="match status" value="1"/>
</dbReference>
<evidence type="ECO:0000256" key="4">
    <source>
        <dbReference type="ARBA" id="ARBA00022496"/>
    </source>
</evidence>
<organism evidence="16 17">
    <name type="scientific">Kordiimonas pumila</name>
    <dbReference type="NCBI Taxonomy" id="2161677"/>
    <lineage>
        <taxon>Bacteria</taxon>
        <taxon>Pseudomonadati</taxon>
        <taxon>Pseudomonadota</taxon>
        <taxon>Alphaproteobacteria</taxon>
        <taxon>Kordiimonadales</taxon>
        <taxon>Kordiimonadaceae</taxon>
        <taxon>Kordiimonas</taxon>
    </lineage>
</organism>